<proteinExistence type="predicted"/>
<evidence type="ECO:0000313" key="3">
    <source>
        <dbReference type="Proteomes" id="UP000518752"/>
    </source>
</evidence>
<name>A0A8H5LJY4_9AGAR</name>
<protein>
    <recommendedName>
        <fullName evidence="1">AAA-ATPase-like domain-containing protein</fullName>
    </recommendedName>
</protein>
<dbReference type="InterPro" id="IPR018631">
    <property type="entry name" value="AAA-ATPase-like_dom"/>
</dbReference>
<comment type="caution">
    <text evidence="2">The sequence shown here is derived from an EMBL/GenBank/DDBJ whole genome shotgun (WGS) entry which is preliminary data.</text>
</comment>
<gene>
    <name evidence="2" type="ORF">D9757_012143</name>
</gene>
<dbReference type="EMBL" id="JAACJN010000221">
    <property type="protein sequence ID" value="KAF5359962.1"/>
    <property type="molecule type" value="Genomic_DNA"/>
</dbReference>
<keyword evidence="3" id="KW-1185">Reference proteome</keyword>
<dbReference type="PANTHER" id="PTHR34825:SF1">
    <property type="entry name" value="AAA-ATPASE-LIKE DOMAIN-CONTAINING PROTEIN"/>
    <property type="match status" value="1"/>
</dbReference>
<dbReference type="OrthoDB" id="2895184at2759"/>
<dbReference type="AlphaFoldDB" id="A0A8H5LJY4"/>
<reference evidence="2 3" key="1">
    <citation type="journal article" date="2020" name="ISME J.">
        <title>Uncovering the hidden diversity of litter-decomposition mechanisms in mushroom-forming fungi.</title>
        <authorList>
            <person name="Floudas D."/>
            <person name="Bentzer J."/>
            <person name="Ahren D."/>
            <person name="Johansson T."/>
            <person name="Persson P."/>
            <person name="Tunlid A."/>
        </authorList>
    </citation>
    <scope>NUCLEOTIDE SEQUENCE [LARGE SCALE GENOMIC DNA]</scope>
    <source>
        <strain evidence="2 3">CBS 406.79</strain>
    </source>
</reference>
<feature type="domain" description="AAA-ATPase-like" evidence="1">
    <location>
        <begin position="52"/>
        <end position="222"/>
    </location>
</feature>
<dbReference type="Pfam" id="PF09820">
    <property type="entry name" value="AAA-ATPase_like"/>
    <property type="match status" value="1"/>
</dbReference>
<evidence type="ECO:0000313" key="2">
    <source>
        <dbReference type="EMBL" id="KAF5359962.1"/>
    </source>
</evidence>
<dbReference type="PANTHER" id="PTHR34825">
    <property type="entry name" value="CONSERVED PROTEIN, WITH A WEAK D-GALACTARATE DEHYDRATASE/ALTRONATE HYDROLASE DOMAIN"/>
    <property type="match status" value="1"/>
</dbReference>
<evidence type="ECO:0000259" key="1">
    <source>
        <dbReference type="Pfam" id="PF09820"/>
    </source>
</evidence>
<dbReference type="Proteomes" id="UP000518752">
    <property type="component" value="Unassembled WGS sequence"/>
</dbReference>
<sequence length="312" mass="35076">MLCLSSLGPVPLRSRLVRFLAGISRPDASTDSDSSDSSQSGNSPFLNFGCVIHRPPGFGKTNFLQQLTTFCDLYSSREYNLPSSQSPHYKSYLVLSFDLSRFDVYPADTEFDGQNLHSRFQDFITRAVRDWAAKYAAEFDLEKLYVDIEQDSLFELVTVLPLLTRHATLILIDSYDSPLISALPEHLSIVEGVVRDVLYRDVLENFACDRNSAIAGILIMGIGTHRKFRTFEGHRLIRDHSTSDDFADAIGLTETDIMDVIKQAGVLQEEQEALFKSVVENCQYGYFTDSEEGGVIYSSREVVTRIISYLSS</sequence>
<accession>A0A8H5LJY4</accession>
<organism evidence="2 3">
    <name type="scientific">Collybiopsis confluens</name>
    <dbReference type="NCBI Taxonomy" id="2823264"/>
    <lineage>
        <taxon>Eukaryota</taxon>
        <taxon>Fungi</taxon>
        <taxon>Dikarya</taxon>
        <taxon>Basidiomycota</taxon>
        <taxon>Agaricomycotina</taxon>
        <taxon>Agaricomycetes</taxon>
        <taxon>Agaricomycetidae</taxon>
        <taxon>Agaricales</taxon>
        <taxon>Marasmiineae</taxon>
        <taxon>Omphalotaceae</taxon>
        <taxon>Collybiopsis</taxon>
    </lineage>
</organism>